<evidence type="ECO:0000256" key="1">
    <source>
        <dbReference type="SAM" id="Phobius"/>
    </source>
</evidence>
<sequence length="91" mass="9226">MTSSLLLVGFCAVMTAVAVGRLIAGDASPYRYGVASLVFGVTLLAGLWSAVRTGWAATGGRLVLGVGGFVLVVVGAALLARYWNAGPVDRA</sequence>
<dbReference type="Proteomes" id="UP000010878">
    <property type="component" value="Chromosome"/>
</dbReference>
<proteinExistence type="predicted"/>
<keyword evidence="1" id="KW-1133">Transmembrane helix</keyword>
<dbReference type="eggNOG" id="arCOG11492">
    <property type="taxonomic scope" value="Archaea"/>
</dbReference>
<dbReference type="GeneID" id="14405412"/>
<evidence type="ECO:0000313" key="3">
    <source>
        <dbReference type="Proteomes" id="UP000010878"/>
    </source>
</evidence>
<accession>L0JVW0</accession>
<reference evidence="2 3" key="1">
    <citation type="submission" date="2012-11" db="EMBL/GenBank/DDBJ databases">
        <title>FINISHED of Natronococcus occultus SP4, DSM 3396.</title>
        <authorList>
            <consortium name="DOE Joint Genome Institute"/>
            <person name="Eisen J."/>
            <person name="Huntemann M."/>
            <person name="Wei C.-L."/>
            <person name="Han J."/>
            <person name="Detter J.C."/>
            <person name="Han C."/>
            <person name="Tapia R."/>
            <person name="Chen A."/>
            <person name="Kyrpides N."/>
            <person name="Mavromatis K."/>
            <person name="Markowitz V."/>
            <person name="Szeto E."/>
            <person name="Ivanova N."/>
            <person name="Mikhailova N."/>
            <person name="Ovchinnikova G."/>
            <person name="Pagani I."/>
            <person name="Pati A."/>
            <person name="Goodwin L."/>
            <person name="Nordberg H.P."/>
            <person name="Cantor M.N."/>
            <person name="Hua S.X."/>
            <person name="Woyke T."/>
            <person name="Eisen J."/>
            <person name="Klenk H.-P."/>
            <person name="Klenk H.-P."/>
        </authorList>
    </citation>
    <scope>NUCLEOTIDE SEQUENCE [LARGE SCALE GENOMIC DNA]</scope>
    <source>
        <strain evidence="2 3">SP4</strain>
    </source>
</reference>
<dbReference type="STRING" id="694430.Natoc_0384"/>
<feature type="transmembrane region" description="Helical" evidence="1">
    <location>
        <begin position="62"/>
        <end position="83"/>
    </location>
</feature>
<dbReference type="OrthoDB" id="169164at2157"/>
<dbReference type="RefSeq" id="WP_015319705.1">
    <property type="nucleotide sequence ID" value="NC_019974.1"/>
</dbReference>
<dbReference type="AlphaFoldDB" id="L0JVW0"/>
<keyword evidence="1" id="KW-0472">Membrane</keyword>
<evidence type="ECO:0000313" key="2">
    <source>
        <dbReference type="EMBL" id="AGB36249.1"/>
    </source>
</evidence>
<keyword evidence="1" id="KW-0812">Transmembrane</keyword>
<protein>
    <submittedName>
        <fullName evidence="2">Uncharacterized protein</fullName>
    </submittedName>
</protein>
<keyword evidence="3" id="KW-1185">Reference proteome</keyword>
<organism evidence="2 3">
    <name type="scientific">Natronococcus occultus SP4</name>
    <dbReference type="NCBI Taxonomy" id="694430"/>
    <lineage>
        <taxon>Archaea</taxon>
        <taxon>Methanobacteriati</taxon>
        <taxon>Methanobacteriota</taxon>
        <taxon>Stenosarchaea group</taxon>
        <taxon>Halobacteria</taxon>
        <taxon>Halobacteriales</taxon>
        <taxon>Natrialbaceae</taxon>
        <taxon>Natronococcus</taxon>
    </lineage>
</organism>
<gene>
    <name evidence="2" type="ORF">Natoc_0384</name>
</gene>
<name>L0JVW0_9EURY</name>
<dbReference type="HOGENOM" id="CLU_173006_0_0_2"/>
<dbReference type="EMBL" id="CP003929">
    <property type="protein sequence ID" value="AGB36249.1"/>
    <property type="molecule type" value="Genomic_DNA"/>
</dbReference>
<feature type="transmembrane region" description="Helical" evidence="1">
    <location>
        <begin position="30"/>
        <end position="50"/>
    </location>
</feature>
<dbReference type="KEGG" id="nou:Natoc_0384"/>